<evidence type="ECO:0000256" key="6">
    <source>
        <dbReference type="ARBA" id="ARBA00023125"/>
    </source>
</evidence>
<keyword evidence="6" id="KW-0238">DNA-binding</keyword>
<dbReference type="Gene3D" id="3.40.50.150">
    <property type="entry name" value="Vaccinia Virus protein VP39"/>
    <property type="match status" value="1"/>
</dbReference>
<keyword evidence="5" id="KW-0680">Restriction system</keyword>
<feature type="domain" description="Type II methyltransferase M.TaqI-like" evidence="8">
    <location>
        <begin position="105"/>
        <end position="197"/>
    </location>
</feature>
<dbReference type="EMBL" id="AAGGZV010000172">
    <property type="protein sequence ID" value="EBN8630121.1"/>
    <property type="molecule type" value="Genomic_DNA"/>
</dbReference>
<dbReference type="InterPro" id="IPR029063">
    <property type="entry name" value="SAM-dependent_MTases_sf"/>
</dbReference>
<dbReference type="InterPro" id="IPR011639">
    <property type="entry name" value="MethylTrfase_TaqI-like_dom"/>
</dbReference>
<dbReference type="Pfam" id="PF07669">
    <property type="entry name" value="Eco57I"/>
    <property type="match status" value="1"/>
</dbReference>
<keyword evidence="4" id="KW-0949">S-adenosyl-L-methionine</keyword>
<dbReference type="PANTHER" id="PTHR33841">
    <property type="entry name" value="DNA METHYLTRANSFERASE YEEA-RELATED"/>
    <property type="match status" value="1"/>
</dbReference>
<evidence type="ECO:0000256" key="7">
    <source>
        <dbReference type="ARBA" id="ARBA00047942"/>
    </source>
</evidence>
<proteinExistence type="predicted"/>
<sequence>MNFDVWCFMLDMYSNTSLQGYFTNAEDIKQTMLQLFGDISGEKILEPCFGEGAFLKGLIGVPRKIDAIDVDEKHFSSPPQIDFCNFIHLDFIDYHVNPDKYNKDIIATDYDGVICNPPYGLKFTQEYRKVIKNAFPEVYARESYGLFFYFSLLKLKPNGHYVFIIPDTFLSSRNLTFLRRFIVDFAAPEYILKFKSKRFESVNFGYGNLCIISGFKRKLGDEDIVKVIDENSIDRTLLQSLDSGVCIEGKKFRESVKEAWIFGRDYHQDDFSSDITLGDIADCKTGIYTGDNERFCGFDENNPPSRINGHPISLESIKVELDENEKKNGLIGTQRYVKFIRGGHRKPLEKTSHGLLWTPESIKFYATDKKARLQNRTFYFKKGLAVPMVTSGRISASLFDNAVFDQGVVGVFPKKEIYTAFLLIYLNSEFATKQKNLVAPGANNSANYLKKMKIPNFKSDDLNRAQKILEQAIIKGWDETDTIRKEFMNSLSAG</sequence>
<dbReference type="PANTHER" id="PTHR33841:SF6">
    <property type="entry name" value="TYPE II METHYLTRANSFERASE M.HINDII"/>
    <property type="match status" value="1"/>
</dbReference>
<dbReference type="GO" id="GO:0009307">
    <property type="term" value="P:DNA restriction-modification system"/>
    <property type="evidence" value="ECO:0007669"/>
    <property type="project" value="UniProtKB-KW"/>
</dbReference>
<dbReference type="InterPro" id="IPR002052">
    <property type="entry name" value="DNA_methylase_N6_adenine_CS"/>
</dbReference>
<evidence type="ECO:0000313" key="9">
    <source>
        <dbReference type="EMBL" id="EBN8630121.1"/>
    </source>
</evidence>
<reference evidence="9" key="1">
    <citation type="submission" date="2018-08" db="EMBL/GenBank/DDBJ databases">
        <authorList>
            <consortium name="NARMS: The National Antimicrobial Resistance Monitoring System"/>
        </authorList>
    </citation>
    <scope>NUCLEOTIDE SEQUENCE</scope>
    <source>
        <strain evidence="9">FSIS11813196</strain>
    </source>
</reference>
<dbReference type="CDD" id="cd02440">
    <property type="entry name" value="AdoMet_MTases"/>
    <property type="match status" value="1"/>
</dbReference>
<gene>
    <name evidence="9" type="ORF">D1Z67_24140</name>
</gene>
<dbReference type="EC" id="2.1.1.72" evidence="1"/>
<dbReference type="GO" id="GO:0009007">
    <property type="term" value="F:site-specific DNA-methyltransferase (adenine-specific) activity"/>
    <property type="evidence" value="ECO:0007669"/>
    <property type="project" value="UniProtKB-EC"/>
</dbReference>
<comment type="catalytic activity">
    <reaction evidence="7">
        <text>a 2'-deoxyadenosine in DNA + S-adenosyl-L-methionine = an N(6)-methyl-2'-deoxyadenosine in DNA + S-adenosyl-L-homocysteine + H(+)</text>
        <dbReference type="Rhea" id="RHEA:15197"/>
        <dbReference type="Rhea" id="RHEA-COMP:12418"/>
        <dbReference type="Rhea" id="RHEA-COMP:12419"/>
        <dbReference type="ChEBI" id="CHEBI:15378"/>
        <dbReference type="ChEBI" id="CHEBI:57856"/>
        <dbReference type="ChEBI" id="CHEBI:59789"/>
        <dbReference type="ChEBI" id="CHEBI:90615"/>
        <dbReference type="ChEBI" id="CHEBI:90616"/>
        <dbReference type="EC" id="2.1.1.72"/>
    </reaction>
</comment>
<dbReference type="PRINTS" id="PR00507">
    <property type="entry name" value="N12N6MTFRASE"/>
</dbReference>
<name>A0A5V5TI70_SALER</name>
<dbReference type="InterPro" id="IPR050953">
    <property type="entry name" value="N4_N6_ade-DNA_methylase"/>
</dbReference>
<evidence type="ECO:0000256" key="1">
    <source>
        <dbReference type="ARBA" id="ARBA00011900"/>
    </source>
</evidence>
<organism evidence="9">
    <name type="scientific">Salmonella enterica</name>
    <name type="common">Salmonella choleraesuis</name>
    <dbReference type="NCBI Taxonomy" id="28901"/>
    <lineage>
        <taxon>Bacteria</taxon>
        <taxon>Pseudomonadati</taxon>
        <taxon>Pseudomonadota</taxon>
        <taxon>Gammaproteobacteria</taxon>
        <taxon>Enterobacterales</taxon>
        <taxon>Enterobacteriaceae</taxon>
        <taxon>Salmonella</taxon>
    </lineage>
</organism>
<dbReference type="SUPFAM" id="SSF53335">
    <property type="entry name" value="S-adenosyl-L-methionine-dependent methyltransferases"/>
    <property type="match status" value="1"/>
</dbReference>
<evidence type="ECO:0000256" key="4">
    <source>
        <dbReference type="ARBA" id="ARBA00022691"/>
    </source>
</evidence>
<dbReference type="AlphaFoldDB" id="A0A5V5TI70"/>
<evidence type="ECO:0000256" key="2">
    <source>
        <dbReference type="ARBA" id="ARBA00022603"/>
    </source>
</evidence>
<evidence type="ECO:0000259" key="8">
    <source>
        <dbReference type="Pfam" id="PF07669"/>
    </source>
</evidence>
<keyword evidence="3" id="KW-0808">Transferase</keyword>
<dbReference type="GO" id="GO:0003677">
    <property type="term" value="F:DNA binding"/>
    <property type="evidence" value="ECO:0007669"/>
    <property type="project" value="UniProtKB-KW"/>
</dbReference>
<dbReference type="PROSITE" id="PS00092">
    <property type="entry name" value="N6_MTASE"/>
    <property type="match status" value="1"/>
</dbReference>
<accession>A0A5V5TI70</accession>
<protein>
    <recommendedName>
        <fullName evidence="1">site-specific DNA-methyltransferase (adenine-specific)</fullName>
        <ecNumber evidence="1">2.1.1.72</ecNumber>
    </recommendedName>
</protein>
<evidence type="ECO:0000256" key="3">
    <source>
        <dbReference type="ARBA" id="ARBA00022679"/>
    </source>
</evidence>
<dbReference type="GO" id="GO:0032259">
    <property type="term" value="P:methylation"/>
    <property type="evidence" value="ECO:0007669"/>
    <property type="project" value="UniProtKB-KW"/>
</dbReference>
<keyword evidence="2" id="KW-0489">Methyltransferase</keyword>
<comment type="caution">
    <text evidence="9">The sequence shown here is derived from an EMBL/GenBank/DDBJ whole genome shotgun (WGS) entry which is preliminary data.</text>
</comment>
<evidence type="ECO:0000256" key="5">
    <source>
        <dbReference type="ARBA" id="ARBA00022747"/>
    </source>
</evidence>